<dbReference type="InterPro" id="IPR009075">
    <property type="entry name" value="AcylCo_DH/oxidase_C"/>
</dbReference>
<dbReference type="Gene3D" id="1.20.140.10">
    <property type="entry name" value="Butyryl-CoA Dehydrogenase, subunit A, domain 3"/>
    <property type="match status" value="1"/>
</dbReference>
<sequence length="385" mass="42679">MFGLHRSLFTEEHELFRKSVREFIAKEITPNNAEWEKNKMVSREIWKKLGENGFLGIQAPESLGGVNIQDFTYKAILIEELGLSGCSAPAVGFPLHSDIVMPYILHYATEVAKQKYVPKMIAGDYIGAIAMTEAGAGSDLQAIRTSAVDKGDCYEVNGSKTFITNGFLSDVVVVAVKTDPAKGAKGISLLILDREMEGFTRGVPFDKVGLHAQDTCELFFEDVKVPKENLLGKEGEGFKYLMTELAQERLVVALAAVALGEYMLQATIAYVKERKAFGRSISDFQNTRFKLAEMTAALEQGRIYCDYLVGLHNSGRLDAAMASAAKYNMTELQCKVADECVQLHGGYGYMWEYGVARAWADARVQRIYAGTNEIMKELIARKILQ</sequence>
<feature type="domain" description="Acyl-CoA dehydrogenase/oxidase N-terminal" evidence="8">
    <location>
        <begin position="10"/>
        <end position="124"/>
    </location>
</feature>
<dbReference type="SUPFAM" id="SSF47203">
    <property type="entry name" value="Acyl-CoA dehydrogenase C-terminal domain-like"/>
    <property type="match status" value="1"/>
</dbReference>
<proteinExistence type="inferred from homology"/>
<dbReference type="Gene3D" id="1.10.540.10">
    <property type="entry name" value="Acyl-CoA dehydrogenase/oxidase, N-terminal domain"/>
    <property type="match status" value="1"/>
</dbReference>
<evidence type="ECO:0000256" key="4">
    <source>
        <dbReference type="ARBA" id="ARBA00022827"/>
    </source>
</evidence>
<dbReference type="RefSeq" id="WP_343853270.1">
    <property type="nucleotide sequence ID" value="NZ_BAAAFI010000040.1"/>
</dbReference>
<keyword evidence="5" id="KW-0560">Oxidoreductase</keyword>
<protein>
    <submittedName>
        <fullName evidence="9">Acyl-CoA dehydrogenase family protein</fullName>
    </submittedName>
</protein>
<dbReference type="Pfam" id="PF02770">
    <property type="entry name" value="Acyl-CoA_dh_M"/>
    <property type="match status" value="1"/>
</dbReference>
<name>A0ABP3YI55_9BACT</name>
<comment type="similarity">
    <text evidence="2 5">Belongs to the acyl-CoA dehydrogenase family.</text>
</comment>
<feature type="domain" description="Acyl-CoA dehydrogenase/oxidase C-terminal" evidence="6">
    <location>
        <begin position="235"/>
        <end position="384"/>
    </location>
</feature>
<evidence type="ECO:0000256" key="3">
    <source>
        <dbReference type="ARBA" id="ARBA00022630"/>
    </source>
</evidence>
<dbReference type="InterPro" id="IPR006091">
    <property type="entry name" value="Acyl-CoA_Oxase/DH_mid-dom"/>
</dbReference>
<reference evidence="10" key="1">
    <citation type="journal article" date="2019" name="Int. J. Syst. Evol. Microbiol.">
        <title>The Global Catalogue of Microorganisms (GCM) 10K type strain sequencing project: providing services to taxonomists for standard genome sequencing and annotation.</title>
        <authorList>
            <consortium name="The Broad Institute Genomics Platform"/>
            <consortium name="The Broad Institute Genome Sequencing Center for Infectious Disease"/>
            <person name="Wu L."/>
            <person name="Ma J."/>
        </authorList>
    </citation>
    <scope>NUCLEOTIDE SEQUENCE [LARGE SCALE GENOMIC DNA]</scope>
    <source>
        <strain evidence="10">JCM 16112</strain>
    </source>
</reference>
<comment type="caution">
    <text evidence="9">The sequence shown here is derived from an EMBL/GenBank/DDBJ whole genome shotgun (WGS) entry which is preliminary data.</text>
</comment>
<evidence type="ECO:0000256" key="2">
    <source>
        <dbReference type="ARBA" id="ARBA00009347"/>
    </source>
</evidence>
<dbReference type="InterPro" id="IPR009100">
    <property type="entry name" value="AcylCoA_DH/oxidase_NM_dom_sf"/>
</dbReference>
<gene>
    <name evidence="9" type="ORF">GCM10009119_31340</name>
</gene>
<keyword evidence="3 5" id="KW-0285">Flavoprotein</keyword>
<dbReference type="EMBL" id="BAAAFI010000040">
    <property type="protein sequence ID" value="GAA0880164.1"/>
    <property type="molecule type" value="Genomic_DNA"/>
</dbReference>
<feature type="domain" description="Acyl-CoA oxidase/dehydrogenase middle" evidence="7">
    <location>
        <begin position="128"/>
        <end position="223"/>
    </location>
</feature>
<dbReference type="PROSITE" id="PS00072">
    <property type="entry name" value="ACYL_COA_DH_1"/>
    <property type="match status" value="1"/>
</dbReference>
<evidence type="ECO:0000259" key="8">
    <source>
        <dbReference type="Pfam" id="PF02771"/>
    </source>
</evidence>
<accession>A0ABP3YI55</accession>
<dbReference type="Pfam" id="PF02771">
    <property type="entry name" value="Acyl-CoA_dh_N"/>
    <property type="match status" value="1"/>
</dbReference>
<dbReference type="Pfam" id="PF00441">
    <property type="entry name" value="Acyl-CoA_dh_1"/>
    <property type="match status" value="1"/>
</dbReference>
<keyword evidence="4 5" id="KW-0274">FAD</keyword>
<comment type="cofactor">
    <cofactor evidence="1 5">
        <name>FAD</name>
        <dbReference type="ChEBI" id="CHEBI:57692"/>
    </cofactor>
</comment>
<evidence type="ECO:0000313" key="9">
    <source>
        <dbReference type="EMBL" id="GAA0880164.1"/>
    </source>
</evidence>
<dbReference type="PANTHER" id="PTHR43884">
    <property type="entry name" value="ACYL-COA DEHYDROGENASE"/>
    <property type="match status" value="1"/>
</dbReference>
<dbReference type="InterPro" id="IPR006089">
    <property type="entry name" value="Acyl-CoA_DH_CS"/>
</dbReference>
<dbReference type="Gene3D" id="2.40.110.10">
    <property type="entry name" value="Butyryl-CoA Dehydrogenase, subunit A, domain 2"/>
    <property type="match status" value="1"/>
</dbReference>
<evidence type="ECO:0000259" key="6">
    <source>
        <dbReference type="Pfam" id="PF00441"/>
    </source>
</evidence>
<dbReference type="InterPro" id="IPR046373">
    <property type="entry name" value="Acyl-CoA_Oxase/DH_mid-dom_sf"/>
</dbReference>
<dbReference type="PANTHER" id="PTHR43884:SF12">
    <property type="entry name" value="ISOVALERYL-COA DEHYDROGENASE, MITOCHONDRIAL-RELATED"/>
    <property type="match status" value="1"/>
</dbReference>
<evidence type="ECO:0000256" key="1">
    <source>
        <dbReference type="ARBA" id="ARBA00001974"/>
    </source>
</evidence>
<organism evidence="9 10">
    <name type="scientific">Algoriphagus jejuensis</name>
    <dbReference type="NCBI Taxonomy" id="419934"/>
    <lineage>
        <taxon>Bacteria</taxon>
        <taxon>Pseudomonadati</taxon>
        <taxon>Bacteroidota</taxon>
        <taxon>Cytophagia</taxon>
        <taxon>Cytophagales</taxon>
        <taxon>Cyclobacteriaceae</taxon>
        <taxon>Algoriphagus</taxon>
    </lineage>
</organism>
<evidence type="ECO:0000259" key="7">
    <source>
        <dbReference type="Pfam" id="PF02770"/>
    </source>
</evidence>
<dbReference type="InterPro" id="IPR036250">
    <property type="entry name" value="AcylCo_DH-like_C"/>
</dbReference>
<keyword evidence="10" id="KW-1185">Reference proteome</keyword>
<dbReference type="SUPFAM" id="SSF56645">
    <property type="entry name" value="Acyl-CoA dehydrogenase NM domain-like"/>
    <property type="match status" value="1"/>
</dbReference>
<dbReference type="InterPro" id="IPR013786">
    <property type="entry name" value="AcylCoA_DH/ox_N"/>
</dbReference>
<dbReference type="PROSITE" id="PS00073">
    <property type="entry name" value="ACYL_COA_DH_2"/>
    <property type="match status" value="1"/>
</dbReference>
<evidence type="ECO:0000256" key="5">
    <source>
        <dbReference type="RuleBase" id="RU362125"/>
    </source>
</evidence>
<evidence type="ECO:0000313" key="10">
    <source>
        <dbReference type="Proteomes" id="UP001500469"/>
    </source>
</evidence>
<dbReference type="Proteomes" id="UP001500469">
    <property type="component" value="Unassembled WGS sequence"/>
</dbReference>
<dbReference type="InterPro" id="IPR037069">
    <property type="entry name" value="AcylCoA_DH/ox_N_sf"/>
</dbReference>